<evidence type="ECO:0000256" key="1">
    <source>
        <dbReference type="SAM" id="Phobius"/>
    </source>
</evidence>
<dbReference type="PANTHER" id="PTHR35797">
    <property type="entry name" value="PROTEASE-RELATED"/>
    <property type="match status" value="1"/>
</dbReference>
<name>A0A9X3SG42_9ACTN</name>
<evidence type="ECO:0000313" key="2">
    <source>
        <dbReference type="EMBL" id="MDA0565575.1"/>
    </source>
</evidence>
<dbReference type="Proteomes" id="UP001140076">
    <property type="component" value="Unassembled WGS sequence"/>
</dbReference>
<keyword evidence="1" id="KW-0472">Membrane</keyword>
<gene>
    <name evidence="2" type="ORF">LG943_14810</name>
</gene>
<reference evidence="2" key="1">
    <citation type="submission" date="2021-10" db="EMBL/GenBank/DDBJ databases">
        <title>Streptomonospora sp. nov., isolated from mangrove soil.</title>
        <authorList>
            <person name="Chen X."/>
            <person name="Ge X."/>
            <person name="Liu W."/>
        </authorList>
    </citation>
    <scope>NUCLEOTIDE SEQUENCE</scope>
    <source>
        <strain evidence="2">S1-112</strain>
    </source>
</reference>
<protein>
    <recommendedName>
        <fullName evidence="4">CAAX amino terminal protease self-immunity</fullName>
    </recommendedName>
</protein>
<sequence length="121" mass="12812">MLLGAAWAVWHLPLFFLTGTGQHETGLLTWEGALFFGTLPPLTYIMLFAYEHLAGGVWSAVLVHAAWNATDALVPEVGGTGQLLRSAFTLALAVAVGVYWYARRRNASAEASPAPVAGAAT</sequence>
<dbReference type="AlphaFoldDB" id="A0A9X3SG42"/>
<dbReference type="EMBL" id="JAJAQC010000024">
    <property type="protein sequence ID" value="MDA0565575.1"/>
    <property type="molecule type" value="Genomic_DNA"/>
</dbReference>
<feature type="transmembrane region" description="Helical" evidence="1">
    <location>
        <begin position="83"/>
        <end position="102"/>
    </location>
</feature>
<comment type="caution">
    <text evidence="2">The sequence shown here is derived from an EMBL/GenBank/DDBJ whole genome shotgun (WGS) entry which is preliminary data.</text>
</comment>
<evidence type="ECO:0000313" key="3">
    <source>
        <dbReference type="Proteomes" id="UP001140076"/>
    </source>
</evidence>
<dbReference type="InterPro" id="IPR042150">
    <property type="entry name" value="MmRce1-like"/>
</dbReference>
<dbReference type="RefSeq" id="WP_270072852.1">
    <property type="nucleotide sequence ID" value="NZ_JAJAQC010000024.1"/>
</dbReference>
<organism evidence="2 3">
    <name type="scientific">Streptomonospora mangrovi</name>
    <dbReference type="NCBI Taxonomy" id="2883123"/>
    <lineage>
        <taxon>Bacteria</taxon>
        <taxon>Bacillati</taxon>
        <taxon>Actinomycetota</taxon>
        <taxon>Actinomycetes</taxon>
        <taxon>Streptosporangiales</taxon>
        <taxon>Nocardiopsidaceae</taxon>
        <taxon>Streptomonospora</taxon>
    </lineage>
</organism>
<keyword evidence="1" id="KW-1133">Transmembrane helix</keyword>
<keyword evidence="1" id="KW-0812">Transmembrane</keyword>
<evidence type="ECO:0008006" key="4">
    <source>
        <dbReference type="Google" id="ProtNLM"/>
    </source>
</evidence>
<dbReference type="PANTHER" id="PTHR35797:SF1">
    <property type="entry name" value="PROTEASE"/>
    <property type="match status" value="1"/>
</dbReference>
<keyword evidence="3" id="KW-1185">Reference proteome</keyword>
<accession>A0A9X3SG42</accession>
<proteinExistence type="predicted"/>